<dbReference type="InterPro" id="IPR010982">
    <property type="entry name" value="Lambda_DNA-bd_dom_sf"/>
</dbReference>
<keyword evidence="4" id="KW-1185">Reference proteome</keyword>
<dbReference type="PANTHER" id="PTHR46558:SF11">
    <property type="entry name" value="HTH-TYPE TRANSCRIPTIONAL REGULATOR XRE"/>
    <property type="match status" value="1"/>
</dbReference>
<dbReference type="Proteomes" id="UP000238415">
    <property type="component" value="Unassembled WGS sequence"/>
</dbReference>
<dbReference type="SMART" id="SM00530">
    <property type="entry name" value="HTH_XRE"/>
    <property type="match status" value="1"/>
</dbReference>
<dbReference type="Pfam" id="PF01381">
    <property type="entry name" value="HTH_3"/>
    <property type="match status" value="1"/>
</dbReference>
<dbReference type="Gene3D" id="1.10.260.40">
    <property type="entry name" value="lambda repressor-like DNA-binding domains"/>
    <property type="match status" value="1"/>
</dbReference>
<dbReference type="InterPro" id="IPR001387">
    <property type="entry name" value="Cro/C1-type_HTH"/>
</dbReference>
<dbReference type="RefSeq" id="WP_106005549.1">
    <property type="nucleotide sequence ID" value="NZ_CP136419.1"/>
</dbReference>
<evidence type="ECO:0000259" key="2">
    <source>
        <dbReference type="PROSITE" id="PS50943"/>
    </source>
</evidence>
<name>A0A2T0AR15_9FIRM</name>
<gene>
    <name evidence="3" type="primary">immR_2</name>
    <name evidence="3" type="ORF">MOHU_15910</name>
</gene>
<evidence type="ECO:0000313" key="3">
    <source>
        <dbReference type="EMBL" id="PRR71959.1"/>
    </source>
</evidence>
<proteinExistence type="predicted"/>
<sequence>MFNKIIFGQRLRLLRKARNLSLKDVADSIGSLKSTIGNLERGTKAPSIDMLLTLADFFNVSLDYLVGRSDDPRRY</sequence>
<evidence type="ECO:0000256" key="1">
    <source>
        <dbReference type="ARBA" id="ARBA00023125"/>
    </source>
</evidence>
<protein>
    <submittedName>
        <fullName evidence="3">HTH-type transcriptional regulator ImmR</fullName>
    </submittedName>
</protein>
<dbReference type="CDD" id="cd00093">
    <property type="entry name" value="HTH_XRE"/>
    <property type="match status" value="1"/>
</dbReference>
<comment type="caution">
    <text evidence="3">The sequence shown here is derived from an EMBL/GenBank/DDBJ whole genome shotgun (WGS) entry which is preliminary data.</text>
</comment>
<dbReference type="AlphaFoldDB" id="A0A2T0AR15"/>
<accession>A0A2T0AR15</accession>
<dbReference type="PANTHER" id="PTHR46558">
    <property type="entry name" value="TRACRIPTIONAL REGULATORY PROTEIN-RELATED-RELATED"/>
    <property type="match status" value="1"/>
</dbReference>
<dbReference type="EMBL" id="PVXM01000031">
    <property type="protein sequence ID" value="PRR71959.1"/>
    <property type="molecule type" value="Genomic_DNA"/>
</dbReference>
<reference evidence="3 4" key="1">
    <citation type="submission" date="2018-03" db="EMBL/GenBank/DDBJ databases">
        <title>Genome sequence of Moorella humiferrea DSM 23265.</title>
        <authorList>
            <person name="Poehlein A."/>
            <person name="Daniel R."/>
        </authorList>
    </citation>
    <scope>NUCLEOTIDE SEQUENCE [LARGE SCALE GENOMIC DNA]</scope>
    <source>
        <strain evidence="3 4">DSM 23265</strain>
    </source>
</reference>
<keyword evidence="1" id="KW-0238">DNA-binding</keyword>
<dbReference type="PROSITE" id="PS50943">
    <property type="entry name" value="HTH_CROC1"/>
    <property type="match status" value="1"/>
</dbReference>
<evidence type="ECO:0000313" key="4">
    <source>
        <dbReference type="Proteomes" id="UP000238415"/>
    </source>
</evidence>
<organism evidence="3 4">
    <name type="scientific">Neomoorella humiferrea</name>
    <dbReference type="NCBI Taxonomy" id="676965"/>
    <lineage>
        <taxon>Bacteria</taxon>
        <taxon>Bacillati</taxon>
        <taxon>Bacillota</taxon>
        <taxon>Clostridia</taxon>
        <taxon>Neomoorellales</taxon>
        <taxon>Neomoorellaceae</taxon>
        <taxon>Neomoorella</taxon>
    </lineage>
</organism>
<feature type="domain" description="HTH cro/C1-type" evidence="2">
    <location>
        <begin position="11"/>
        <end position="65"/>
    </location>
</feature>
<dbReference type="GO" id="GO:0003677">
    <property type="term" value="F:DNA binding"/>
    <property type="evidence" value="ECO:0007669"/>
    <property type="project" value="UniProtKB-KW"/>
</dbReference>
<dbReference type="SUPFAM" id="SSF47413">
    <property type="entry name" value="lambda repressor-like DNA-binding domains"/>
    <property type="match status" value="1"/>
</dbReference>
<dbReference type="OrthoDB" id="9811208at2"/>